<dbReference type="EMBL" id="JAUSUZ010000001">
    <property type="protein sequence ID" value="MDQ0366561.1"/>
    <property type="molecule type" value="Genomic_DNA"/>
</dbReference>
<evidence type="ECO:0000313" key="2">
    <source>
        <dbReference type="Proteomes" id="UP001240236"/>
    </source>
</evidence>
<name>A0AAE3VZ81_9ACTN</name>
<comment type="caution">
    <text evidence="1">The sequence shown here is derived from an EMBL/GenBank/DDBJ whole genome shotgun (WGS) entry which is preliminary data.</text>
</comment>
<evidence type="ECO:0008006" key="3">
    <source>
        <dbReference type="Google" id="ProtNLM"/>
    </source>
</evidence>
<reference evidence="1 2" key="1">
    <citation type="submission" date="2023-07" db="EMBL/GenBank/DDBJ databases">
        <title>Sequencing the genomes of 1000 actinobacteria strains.</title>
        <authorList>
            <person name="Klenk H.-P."/>
        </authorList>
    </citation>
    <scope>NUCLEOTIDE SEQUENCE [LARGE SCALE GENOMIC DNA]</scope>
    <source>
        <strain evidence="1 2">DSM 44709</strain>
    </source>
</reference>
<dbReference type="Proteomes" id="UP001240236">
    <property type="component" value="Unassembled WGS sequence"/>
</dbReference>
<protein>
    <recommendedName>
        <fullName evidence="3">CdiI immunity protein domain-containing protein</fullName>
    </recommendedName>
</protein>
<accession>A0AAE3VZ81</accession>
<sequence>MDREEMRAHFTERLRTWREEIMTKPDWEAVRDFMGEFVHDWGGEDEFRAELHRAMRPDPWRMGYLLRSFEAFMADPPRDGTLAWLVEGYGNWGVDYGTDEKYIEILGYLLRILREEYAAVEAERQACG</sequence>
<dbReference type="RefSeq" id="WP_307239987.1">
    <property type="nucleotide sequence ID" value="NZ_JAUSUZ010000001.1"/>
</dbReference>
<dbReference type="AlphaFoldDB" id="A0AAE3VZ81"/>
<proteinExistence type="predicted"/>
<keyword evidence="2" id="KW-1185">Reference proteome</keyword>
<gene>
    <name evidence="1" type="ORF">J2S42_003230</name>
</gene>
<organism evidence="1 2">
    <name type="scientific">Catenuloplanes indicus</name>
    <dbReference type="NCBI Taxonomy" id="137267"/>
    <lineage>
        <taxon>Bacteria</taxon>
        <taxon>Bacillati</taxon>
        <taxon>Actinomycetota</taxon>
        <taxon>Actinomycetes</taxon>
        <taxon>Micromonosporales</taxon>
        <taxon>Micromonosporaceae</taxon>
        <taxon>Catenuloplanes</taxon>
    </lineage>
</organism>
<evidence type="ECO:0000313" key="1">
    <source>
        <dbReference type="EMBL" id="MDQ0366561.1"/>
    </source>
</evidence>